<dbReference type="PANTHER" id="PTHR38657">
    <property type="entry name" value="SLR1343 PROTEIN"/>
    <property type="match status" value="1"/>
</dbReference>
<dbReference type="EMBL" id="AP024702">
    <property type="protein sequence ID" value="BCX46462.1"/>
    <property type="molecule type" value="Genomic_DNA"/>
</dbReference>
<dbReference type="Gene3D" id="3.40.50.620">
    <property type="entry name" value="HUPs"/>
    <property type="match status" value="1"/>
</dbReference>
<keyword evidence="2" id="KW-1185">Reference proteome</keyword>
<dbReference type="InterPro" id="IPR007357">
    <property type="entry name" value="PhrB-like"/>
</dbReference>
<reference evidence="1 2" key="1">
    <citation type="submission" date="2021-06" db="EMBL/GenBank/DDBJ databases">
        <title>Complete genome of Haloferula helveola possessing various polysaccharide degrading enzymes.</title>
        <authorList>
            <person name="Takami H."/>
            <person name="Huang C."/>
            <person name="Hamasaki K."/>
        </authorList>
    </citation>
    <scope>NUCLEOTIDE SEQUENCE [LARGE SCALE GENOMIC DNA]</scope>
    <source>
        <strain evidence="1 2">CN-1</strain>
    </source>
</reference>
<accession>A0ABN6H047</accession>
<dbReference type="SUPFAM" id="SSF48173">
    <property type="entry name" value="Cryptochrome/photolyase FAD-binding domain"/>
    <property type="match status" value="1"/>
</dbReference>
<evidence type="ECO:0000313" key="1">
    <source>
        <dbReference type="EMBL" id="BCX46462.1"/>
    </source>
</evidence>
<dbReference type="PANTHER" id="PTHR38657:SF1">
    <property type="entry name" value="SLR1343 PROTEIN"/>
    <property type="match status" value="1"/>
</dbReference>
<protein>
    <submittedName>
        <fullName evidence="1">Cryptochrome/photolyase family protein</fullName>
    </submittedName>
</protein>
<evidence type="ECO:0000313" key="2">
    <source>
        <dbReference type="Proteomes" id="UP001374893"/>
    </source>
</evidence>
<dbReference type="Proteomes" id="UP001374893">
    <property type="component" value="Chromosome"/>
</dbReference>
<organism evidence="1 2">
    <name type="scientific">Haloferula helveola</name>
    <dbReference type="NCBI Taxonomy" id="490095"/>
    <lineage>
        <taxon>Bacteria</taxon>
        <taxon>Pseudomonadati</taxon>
        <taxon>Verrucomicrobiota</taxon>
        <taxon>Verrucomicrobiia</taxon>
        <taxon>Verrucomicrobiales</taxon>
        <taxon>Verrucomicrobiaceae</taxon>
        <taxon>Haloferula</taxon>
    </lineage>
</organism>
<dbReference type="InterPro" id="IPR036134">
    <property type="entry name" value="Crypto/Photolyase_FAD-like_sf"/>
</dbReference>
<gene>
    <name evidence="1" type="ORF">HAHE_03700</name>
</gene>
<dbReference type="RefSeq" id="WP_338688095.1">
    <property type="nucleotide sequence ID" value="NZ_AP024702.1"/>
</dbReference>
<name>A0ABN6H047_9BACT</name>
<dbReference type="InterPro" id="IPR014729">
    <property type="entry name" value="Rossmann-like_a/b/a_fold"/>
</dbReference>
<dbReference type="InterPro" id="IPR052551">
    <property type="entry name" value="UV-DNA_repair_photolyase"/>
</dbReference>
<proteinExistence type="predicted"/>
<dbReference type="Gene3D" id="1.25.40.80">
    <property type="match status" value="1"/>
</dbReference>
<sequence>MRHLIVILGDQLDHESPALTDADPKQDRIWMAEASEESTHVPSHKQRIALFLSAMRHHREWLEKQGYHVDYTQLDAPDHSGTLSGELTKTIEKHCPAKVIMVEPGEWRVRKSLEGCCARLGTDLEIRTDTHFLSTVDDFRKHAEGRKSLRMEYFYREMRKRHGVLMDGNQPEGGDWNYDKENRKSFGKAGPGEIPTPTESRPDTITEEVVELVKKTFPDHPGSLESFNWPVTRRSALAQLRSFIEERLPNFGDHQDAMWTDEPFLNHSLISSSLNLKLLHPREVIEAAESAYRDGKTPLAATEGFIRQILGWREYVRGIYWLHMPDYIERNALDAGESLPDFYWDGNTEMNCLRQAIGQTLEHGYAHHIQRLMVTGLYAMLLGVDPRKVHEWYLCIYVDAVEWVELPNTLGMSQFADGAAMASKPYCATGKYIQRMSNYCSGCRFDPAKRTGDDACPFTTLYWDFLIRNESRLQGNQRMTMQLRNLERIDSETKEEISDAADRIRKNGGCPTS</sequence>
<dbReference type="Gene3D" id="1.10.579.10">
    <property type="entry name" value="DNA Cyclobutane Dipyrimidine Photolyase, subunit A, domain 3"/>
    <property type="match status" value="1"/>
</dbReference>
<dbReference type="Pfam" id="PF04244">
    <property type="entry name" value="DPRP"/>
    <property type="match status" value="1"/>
</dbReference>
<dbReference type="Gene3D" id="1.10.10.1710">
    <property type="entry name" value="Deoxyribodipyrimidine photolyase-related"/>
    <property type="match status" value="1"/>
</dbReference>